<accession>A0ACC2P1D5</accession>
<dbReference type="Proteomes" id="UP001239111">
    <property type="component" value="Chromosome 2"/>
</dbReference>
<gene>
    <name evidence="1" type="ORF">QAD02_012979</name>
</gene>
<sequence>MNPHHFTVGYVPPAGAFPPGPISPGFAFPQSPKQSHYVPAPIYSVAPSMPWPGVSAIPYAPPMVYTYSPTWDATAYQPQIVVPAPVEGVPADSQATQRPRRIRRRRPRTLSATEAIETQSPANLAPAAAVSGEGRPVGVVGPMPRETAESPILIMPQASAPSINQLLLAYGCGCCGPALLSRPSTASTHYSPTQTPAPTPAESRAPTPVNVSTPVVSVEVQAPHLSVASGSSGTHQFPPLDRPTSEYDLVRVVSDVLVPRVGEIPVEPVRRDSQHHADLAQLIEIQNHVNSVPLLPPRPRFPFAGRDVAGNEGRPLQFPAVNFAGNPSSVRGENNSARDTVSSTGDTASLDRERFPIVSGLLNSNPVVELPPSEPANDVLNDPRVAEALEVRVEVGVHEPERVPEPDRPNERRRRPGSPESPNSAPQSPTLLRSVLLRNTLRRNSLTTGPTRNGERAANDTSPDNLANASSSNFDIRSTNNAGPPGDIQAFSNEAPSFGLVHPASDITLDADYRVLLPLPDTAHITEEPFLNYLPIMIHLPPTDSILFPR</sequence>
<proteinExistence type="predicted"/>
<protein>
    <submittedName>
        <fullName evidence="1">Uncharacterized protein</fullName>
    </submittedName>
</protein>
<reference evidence="1" key="1">
    <citation type="submission" date="2023-04" db="EMBL/GenBank/DDBJ databases">
        <title>A chromosome-level genome assembly of the parasitoid wasp Eretmocerus hayati.</title>
        <authorList>
            <person name="Zhong Y."/>
            <person name="Liu S."/>
            <person name="Liu Y."/>
        </authorList>
    </citation>
    <scope>NUCLEOTIDE SEQUENCE</scope>
    <source>
        <strain evidence="1">ZJU_SS_LIU_2023</strain>
    </source>
</reference>
<organism evidence="1 2">
    <name type="scientific">Eretmocerus hayati</name>
    <dbReference type="NCBI Taxonomy" id="131215"/>
    <lineage>
        <taxon>Eukaryota</taxon>
        <taxon>Metazoa</taxon>
        <taxon>Ecdysozoa</taxon>
        <taxon>Arthropoda</taxon>
        <taxon>Hexapoda</taxon>
        <taxon>Insecta</taxon>
        <taxon>Pterygota</taxon>
        <taxon>Neoptera</taxon>
        <taxon>Endopterygota</taxon>
        <taxon>Hymenoptera</taxon>
        <taxon>Apocrita</taxon>
        <taxon>Proctotrupomorpha</taxon>
        <taxon>Chalcidoidea</taxon>
        <taxon>Aphelinidae</taxon>
        <taxon>Aphelininae</taxon>
        <taxon>Eretmocerus</taxon>
    </lineage>
</organism>
<evidence type="ECO:0000313" key="2">
    <source>
        <dbReference type="Proteomes" id="UP001239111"/>
    </source>
</evidence>
<dbReference type="EMBL" id="CM056742">
    <property type="protein sequence ID" value="KAJ8677192.1"/>
    <property type="molecule type" value="Genomic_DNA"/>
</dbReference>
<keyword evidence="2" id="KW-1185">Reference proteome</keyword>
<name>A0ACC2P1D5_9HYME</name>
<evidence type="ECO:0000313" key="1">
    <source>
        <dbReference type="EMBL" id="KAJ8677192.1"/>
    </source>
</evidence>
<comment type="caution">
    <text evidence="1">The sequence shown here is derived from an EMBL/GenBank/DDBJ whole genome shotgun (WGS) entry which is preliminary data.</text>
</comment>